<evidence type="ECO:0000313" key="1">
    <source>
        <dbReference type="EMBL" id="CDW97254.1"/>
    </source>
</evidence>
<name>A0A0F7S7I5_9BASI</name>
<dbReference type="EMBL" id="CCFA01001440">
    <property type="protein sequence ID" value="CDW97254.1"/>
    <property type="molecule type" value="Genomic_DNA"/>
</dbReference>
<protein>
    <submittedName>
        <fullName evidence="1">Uncharacterized protein</fullName>
    </submittedName>
</protein>
<proteinExistence type="predicted"/>
<dbReference type="AlphaFoldDB" id="A0A0F7S7I5"/>
<reference evidence="2" key="1">
    <citation type="submission" date="2014-06" db="EMBL/GenBank/DDBJ databases">
        <authorList>
            <person name="Berkman P.J."/>
        </authorList>
    </citation>
    <scope>NUCLEOTIDE SEQUENCE [LARGE SCALE GENOMIC DNA]</scope>
</reference>
<sequence length="37" mass="4359">MTVIIRMVMREKWRALRRKQVDTGDDSALKLPLSSEQ</sequence>
<accession>A0A0F7S7I5</accession>
<keyword evidence="2" id="KW-1185">Reference proteome</keyword>
<evidence type="ECO:0000313" key="2">
    <source>
        <dbReference type="Proteomes" id="UP000242770"/>
    </source>
</evidence>
<gene>
    <name evidence="1" type="primary">SSCI26780.1</name>
</gene>
<organism evidence="1 2">
    <name type="scientific">Sporisorium scitamineum</name>
    <dbReference type="NCBI Taxonomy" id="49012"/>
    <lineage>
        <taxon>Eukaryota</taxon>
        <taxon>Fungi</taxon>
        <taxon>Dikarya</taxon>
        <taxon>Basidiomycota</taxon>
        <taxon>Ustilaginomycotina</taxon>
        <taxon>Ustilaginomycetes</taxon>
        <taxon>Ustilaginales</taxon>
        <taxon>Ustilaginaceae</taxon>
        <taxon>Sporisorium</taxon>
    </lineage>
</organism>
<dbReference type="Proteomes" id="UP000242770">
    <property type="component" value="Unassembled WGS sequence"/>
</dbReference>